<dbReference type="Pfam" id="PF00732">
    <property type="entry name" value="GMC_oxred_N"/>
    <property type="match status" value="1"/>
</dbReference>
<dbReference type="InterPro" id="IPR036188">
    <property type="entry name" value="FAD/NAD-bd_sf"/>
</dbReference>
<comment type="cofactor">
    <cofactor evidence="2">
        <name>FAD</name>
        <dbReference type="ChEBI" id="CHEBI:57692"/>
    </cofactor>
</comment>
<comment type="caution">
    <text evidence="4">The sequence shown here is derived from an EMBL/GenBank/DDBJ whole genome shotgun (WGS) entry which is preliminary data.</text>
</comment>
<dbReference type="PROSITE" id="PS00624">
    <property type="entry name" value="GMC_OXRED_2"/>
    <property type="match status" value="1"/>
</dbReference>
<feature type="domain" description="Glucose-methanol-choline oxidoreductase N-terminal" evidence="3">
    <location>
        <begin position="298"/>
        <end position="312"/>
    </location>
</feature>
<keyword evidence="5" id="KW-1185">Reference proteome</keyword>
<feature type="non-terminal residue" evidence="4">
    <location>
        <position position="602"/>
    </location>
</feature>
<dbReference type="Pfam" id="PF05199">
    <property type="entry name" value="GMC_oxred_C"/>
    <property type="match status" value="1"/>
</dbReference>
<dbReference type="Gene3D" id="3.50.50.60">
    <property type="entry name" value="FAD/NAD(P)-binding domain"/>
    <property type="match status" value="1"/>
</dbReference>
<dbReference type="InterPro" id="IPR000172">
    <property type="entry name" value="GMC_OxRdtase_N"/>
</dbReference>
<dbReference type="GO" id="GO:0050660">
    <property type="term" value="F:flavin adenine dinucleotide binding"/>
    <property type="evidence" value="ECO:0007669"/>
    <property type="project" value="InterPro"/>
</dbReference>
<evidence type="ECO:0000313" key="4">
    <source>
        <dbReference type="EMBL" id="GFG29397.1"/>
    </source>
</evidence>
<evidence type="ECO:0000313" key="5">
    <source>
        <dbReference type="Proteomes" id="UP000502823"/>
    </source>
</evidence>
<name>A0A6L2PH18_COPFO</name>
<dbReference type="OrthoDB" id="269227at2759"/>
<gene>
    <name evidence="4" type="ORF">Cfor_00444</name>
</gene>
<evidence type="ECO:0000256" key="2">
    <source>
        <dbReference type="PIRSR" id="PIRSR000137-2"/>
    </source>
</evidence>
<dbReference type="EMBL" id="BLKM01003665">
    <property type="protein sequence ID" value="GFG29397.1"/>
    <property type="molecule type" value="Genomic_DNA"/>
</dbReference>
<dbReference type="InterPro" id="IPR007867">
    <property type="entry name" value="GMC_OxRtase_C"/>
</dbReference>
<sequence length="602" mass="67905">MVTCQTVKTLYQFMTLVNSYVSVQEESDLRSPAQLKGGDSYDFIIVGAGSAGCVLANRLSEISEWKVLLLEAGGEEPPVLDVPALRDYAYNSRVDWQYKTQPQEGVCGGQPCDWPRGKGLGGTTIFNSMIYNRGNRRDYDHWKKIGNDGWDYKTVLPYFKKSENNMDKDIAEDKWYHSVGGYLDVGRFPYRDKNVHTFMKAFLELGYTEVDFNAYQVTGVMMIQATQRNGERKSTNRAFVEPVRHLRKNLRIVTNVSVTKILIDPVSKQAYGVEYAYEKSRKPTYKIFASKEVIVSGGAVNSPQLLMLSGIGPQKVLQGLGIKVIQDLKVGENLQDHVSVTGLTYRLSKSSSIVPTRDELKDDIKKYTESKRNGALSGTGVNQLEGYIKSRYIPTTEDYPDIQYFMYSNIVSEEPTECTVNITRPLSYYNIIKYMPALVRPDSRGYITINSTDAFSPPLIYPNYFNDSRDLEVIIDAMNFGVDLSETHVLRSAGISLDMEPLELCKYYEIGTDDYWICLAKNYTHTLYHPAGTCKMGPSKDAGAVVDPQLRVHGVKRLRVADASIMPRVVSGNLNAGIIMIAERCADFIKRDYGKSRNERKQ</sequence>
<keyword evidence="2" id="KW-0274">FAD</keyword>
<dbReference type="SUPFAM" id="SSF54373">
    <property type="entry name" value="FAD-linked reductases, C-terminal domain"/>
    <property type="match status" value="1"/>
</dbReference>
<dbReference type="SUPFAM" id="SSF51905">
    <property type="entry name" value="FAD/NAD(P)-binding domain"/>
    <property type="match status" value="1"/>
</dbReference>
<dbReference type="PANTHER" id="PTHR11552:SF217">
    <property type="entry name" value="GLUCOSE DEHYDROGENASE [FAD, QUINONE]"/>
    <property type="match status" value="1"/>
</dbReference>
<dbReference type="PANTHER" id="PTHR11552">
    <property type="entry name" value="GLUCOSE-METHANOL-CHOLINE GMC OXIDOREDUCTASE"/>
    <property type="match status" value="1"/>
</dbReference>
<evidence type="ECO:0000256" key="1">
    <source>
        <dbReference type="ARBA" id="ARBA00010790"/>
    </source>
</evidence>
<feature type="binding site" evidence="2">
    <location>
        <position position="123"/>
    </location>
    <ligand>
        <name>FAD</name>
        <dbReference type="ChEBI" id="CHEBI:57692"/>
    </ligand>
</feature>
<reference evidence="5" key="1">
    <citation type="submission" date="2020-01" db="EMBL/GenBank/DDBJ databases">
        <title>Draft genome sequence of the Termite Coptotermes fromosanus.</title>
        <authorList>
            <person name="Itakura S."/>
            <person name="Yosikawa Y."/>
            <person name="Umezawa K."/>
        </authorList>
    </citation>
    <scope>NUCLEOTIDE SEQUENCE [LARGE SCALE GENOMIC DNA]</scope>
</reference>
<protein>
    <recommendedName>
        <fullName evidence="3">Glucose-methanol-choline oxidoreductase N-terminal domain-containing protein</fullName>
    </recommendedName>
</protein>
<dbReference type="InParanoid" id="A0A6L2PH18"/>
<dbReference type="InterPro" id="IPR012132">
    <property type="entry name" value="GMC_OxRdtase"/>
</dbReference>
<dbReference type="AlphaFoldDB" id="A0A6L2PH18"/>
<keyword evidence="2" id="KW-0285">Flavoprotein</keyword>
<evidence type="ECO:0000259" key="3">
    <source>
        <dbReference type="PROSITE" id="PS00624"/>
    </source>
</evidence>
<organism evidence="4 5">
    <name type="scientific">Coptotermes formosanus</name>
    <name type="common">Formosan subterranean termite</name>
    <dbReference type="NCBI Taxonomy" id="36987"/>
    <lineage>
        <taxon>Eukaryota</taxon>
        <taxon>Metazoa</taxon>
        <taxon>Ecdysozoa</taxon>
        <taxon>Arthropoda</taxon>
        <taxon>Hexapoda</taxon>
        <taxon>Insecta</taxon>
        <taxon>Pterygota</taxon>
        <taxon>Neoptera</taxon>
        <taxon>Polyneoptera</taxon>
        <taxon>Dictyoptera</taxon>
        <taxon>Blattodea</taxon>
        <taxon>Blattoidea</taxon>
        <taxon>Termitoidae</taxon>
        <taxon>Rhinotermitidae</taxon>
        <taxon>Coptotermes</taxon>
    </lineage>
</organism>
<proteinExistence type="inferred from homology"/>
<dbReference type="Gene3D" id="3.30.560.10">
    <property type="entry name" value="Glucose Oxidase, domain 3"/>
    <property type="match status" value="1"/>
</dbReference>
<dbReference type="GO" id="GO:0016614">
    <property type="term" value="F:oxidoreductase activity, acting on CH-OH group of donors"/>
    <property type="evidence" value="ECO:0007669"/>
    <property type="project" value="InterPro"/>
</dbReference>
<comment type="similarity">
    <text evidence="1">Belongs to the GMC oxidoreductase family.</text>
</comment>
<accession>A0A6L2PH18</accession>
<feature type="binding site" evidence="2">
    <location>
        <position position="258"/>
    </location>
    <ligand>
        <name>FAD</name>
        <dbReference type="ChEBI" id="CHEBI:57692"/>
    </ligand>
</feature>
<dbReference type="Proteomes" id="UP000502823">
    <property type="component" value="Unassembled WGS sequence"/>
</dbReference>
<dbReference type="PIRSF" id="PIRSF000137">
    <property type="entry name" value="Alcohol_oxidase"/>
    <property type="match status" value="1"/>
</dbReference>